<dbReference type="EMBL" id="CM042886">
    <property type="protein sequence ID" value="KAI4340862.1"/>
    <property type="molecule type" value="Genomic_DNA"/>
</dbReference>
<keyword evidence="2" id="KW-1185">Reference proteome</keyword>
<comment type="caution">
    <text evidence="1">The sequence shown here is derived from an EMBL/GenBank/DDBJ whole genome shotgun (WGS) entry which is preliminary data.</text>
</comment>
<accession>A0ACB9NYY4</accession>
<gene>
    <name evidence="1" type="ORF">MLD38_025660</name>
</gene>
<evidence type="ECO:0000313" key="2">
    <source>
        <dbReference type="Proteomes" id="UP001057402"/>
    </source>
</evidence>
<reference evidence="2" key="1">
    <citation type="journal article" date="2023" name="Front. Plant Sci.">
        <title>Chromosomal-level genome assembly of Melastoma candidum provides insights into trichome evolution.</title>
        <authorList>
            <person name="Zhong Y."/>
            <person name="Wu W."/>
            <person name="Sun C."/>
            <person name="Zou P."/>
            <person name="Liu Y."/>
            <person name="Dai S."/>
            <person name="Zhou R."/>
        </authorList>
    </citation>
    <scope>NUCLEOTIDE SEQUENCE [LARGE SCALE GENOMIC DNA]</scope>
</reference>
<sequence>MFAPTLGLAVPLSTPHPVVCGQFPSSHSPSMGRTAAVILCISSSPVNSPAHPSLTATANPSASTPTATLHPIPTLAASLALFGFPAPSSFPTLVDTPKLRDDGNMYISDVI</sequence>
<dbReference type="Proteomes" id="UP001057402">
    <property type="component" value="Chromosome 7"/>
</dbReference>
<proteinExistence type="predicted"/>
<protein>
    <submittedName>
        <fullName evidence="1">Uncharacterized protein</fullName>
    </submittedName>
</protein>
<evidence type="ECO:0000313" key="1">
    <source>
        <dbReference type="EMBL" id="KAI4340862.1"/>
    </source>
</evidence>
<name>A0ACB9NYY4_9MYRT</name>
<organism evidence="1 2">
    <name type="scientific">Melastoma candidum</name>
    <dbReference type="NCBI Taxonomy" id="119954"/>
    <lineage>
        <taxon>Eukaryota</taxon>
        <taxon>Viridiplantae</taxon>
        <taxon>Streptophyta</taxon>
        <taxon>Embryophyta</taxon>
        <taxon>Tracheophyta</taxon>
        <taxon>Spermatophyta</taxon>
        <taxon>Magnoliopsida</taxon>
        <taxon>eudicotyledons</taxon>
        <taxon>Gunneridae</taxon>
        <taxon>Pentapetalae</taxon>
        <taxon>rosids</taxon>
        <taxon>malvids</taxon>
        <taxon>Myrtales</taxon>
        <taxon>Melastomataceae</taxon>
        <taxon>Melastomatoideae</taxon>
        <taxon>Melastomateae</taxon>
        <taxon>Melastoma</taxon>
    </lineage>
</organism>